<dbReference type="PROSITE" id="PS50222">
    <property type="entry name" value="EF_HAND_2"/>
    <property type="match status" value="2"/>
</dbReference>
<dbReference type="InterPro" id="IPR018247">
    <property type="entry name" value="EF_Hand_1_Ca_BS"/>
</dbReference>
<dbReference type="InterPro" id="IPR011992">
    <property type="entry name" value="EF-hand-dom_pair"/>
</dbReference>
<protein>
    <submittedName>
        <fullName evidence="2">EF-hand domain-containing protein</fullName>
    </submittedName>
</protein>
<dbReference type="RefSeq" id="WP_378250138.1">
    <property type="nucleotide sequence ID" value="NZ_JBHSKF010000015.1"/>
</dbReference>
<dbReference type="Pfam" id="PF13833">
    <property type="entry name" value="EF-hand_8"/>
    <property type="match status" value="2"/>
</dbReference>
<sequence>MSSRLQRGKVSAVFRSMDGDGDGYLTEADFRSITERWAELRGSTPADHDRVAAIMLGWWTALAEVADTDHDDRVTVEEVMTLVDRLPAMLGSVTATASALFDAADANRDDLISATEYRALIEAWSGRRADTDAVFDILDDDADGHLSREDFTELWTQFWAGDDPAAPGNWVFGRFTLPTA</sequence>
<accession>A0ABW0EVS6</accession>
<reference evidence="3" key="1">
    <citation type="journal article" date="2019" name="Int. J. Syst. Evol. Microbiol.">
        <title>The Global Catalogue of Microorganisms (GCM) 10K type strain sequencing project: providing services to taxonomists for standard genome sequencing and annotation.</title>
        <authorList>
            <consortium name="The Broad Institute Genomics Platform"/>
            <consortium name="The Broad Institute Genome Sequencing Center for Infectious Disease"/>
            <person name="Wu L."/>
            <person name="Ma J."/>
        </authorList>
    </citation>
    <scope>NUCLEOTIDE SEQUENCE [LARGE SCALE GENOMIC DNA]</scope>
    <source>
        <strain evidence="3">CCUG 59778</strain>
    </source>
</reference>
<evidence type="ECO:0000259" key="1">
    <source>
        <dbReference type="PROSITE" id="PS50222"/>
    </source>
</evidence>
<dbReference type="Proteomes" id="UP001596157">
    <property type="component" value="Unassembled WGS sequence"/>
</dbReference>
<gene>
    <name evidence="2" type="ORF">ACFPM7_24640</name>
</gene>
<dbReference type="Pfam" id="PF13202">
    <property type="entry name" value="EF-hand_5"/>
    <property type="match status" value="1"/>
</dbReference>
<dbReference type="SUPFAM" id="SSF47473">
    <property type="entry name" value="EF-hand"/>
    <property type="match status" value="1"/>
</dbReference>
<dbReference type="PROSITE" id="PS00018">
    <property type="entry name" value="EF_HAND_1"/>
    <property type="match status" value="3"/>
</dbReference>
<evidence type="ECO:0000313" key="2">
    <source>
        <dbReference type="EMBL" id="MFC5290254.1"/>
    </source>
</evidence>
<dbReference type="EMBL" id="JBHSKF010000015">
    <property type="protein sequence ID" value="MFC5290254.1"/>
    <property type="molecule type" value="Genomic_DNA"/>
</dbReference>
<proteinExistence type="predicted"/>
<evidence type="ECO:0000313" key="3">
    <source>
        <dbReference type="Proteomes" id="UP001596157"/>
    </source>
</evidence>
<dbReference type="InterPro" id="IPR002048">
    <property type="entry name" value="EF_hand_dom"/>
</dbReference>
<name>A0ABW0EVS6_9PSEU</name>
<organism evidence="2 3">
    <name type="scientific">Actinokineospora guangxiensis</name>
    <dbReference type="NCBI Taxonomy" id="1490288"/>
    <lineage>
        <taxon>Bacteria</taxon>
        <taxon>Bacillati</taxon>
        <taxon>Actinomycetota</taxon>
        <taxon>Actinomycetes</taxon>
        <taxon>Pseudonocardiales</taxon>
        <taxon>Pseudonocardiaceae</taxon>
        <taxon>Actinokineospora</taxon>
    </lineage>
</organism>
<keyword evidence="3" id="KW-1185">Reference proteome</keyword>
<dbReference type="SMART" id="SM00054">
    <property type="entry name" value="EFh"/>
    <property type="match status" value="4"/>
</dbReference>
<feature type="domain" description="EF-hand" evidence="1">
    <location>
        <begin position="126"/>
        <end position="161"/>
    </location>
</feature>
<dbReference type="Gene3D" id="1.10.238.10">
    <property type="entry name" value="EF-hand"/>
    <property type="match status" value="1"/>
</dbReference>
<comment type="caution">
    <text evidence="2">The sequence shown here is derived from an EMBL/GenBank/DDBJ whole genome shotgun (WGS) entry which is preliminary data.</text>
</comment>
<feature type="domain" description="EF-hand" evidence="1">
    <location>
        <begin position="5"/>
        <end position="40"/>
    </location>
</feature>